<evidence type="ECO:0000313" key="1">
    <source>
        <dbReference type="EMBL" id="KAJ7617855.1"/>
    </source>
</evidence>
<organism evidence="1 2">
    <name type="scientific">Roridomyces roridus</name>
    <dbReference type="NCBI Taxonomy" id="1738132"/>
    <lineage>
        <taxon>Eukaryota</taxon>
        <taxon>Fungi</taxon>
        <taxon>Dikarya</taxon>
        <taxon>Basidiomycota</taxon>
        <taxon>Agaricomycotina</taxon>
        <taxon>Agaricomycetes</taxon>
        <taxon>Agaricomycetidae</taxon>
        <taxon>Agaricales</taxon>
        <taxon>Marasmiineae</taxon>
        <taxon>Mycenaceae</taxon>
        <taxon>Roridomyces</taxon>
    </lineage>
</organism>
<dbReference type="SUPFAM" id="SSF52047">
    <property type="entry name" value="RNI-like"/>
    <property type="match status" value="1"/>
</dbReference>
<reference evidence="1" key="1">
    <citation type="submission" date="2023-03" db="EMBL/GenBank/DDBJ databases">
        <title>Massive genome expansion in bonnet fungi (Mycena s.s.) driven by repeated elements and novel gene families across ecological guilds.</title>
        <authorList>
            <consortium name="Lawrence Berkeley National Laboratory"/>
            <person name="Harder C.B."/>
            <person name="Miyauchi S."/>
            <person name="Viragh M."/>
            <person name="Kuo A."/>
            <person name="Thoen E."/>
            <person name="Andreopoulos B."/>
            <person name="Lu D."/>
            <person name="Skrede I."/>
            <person name="Drula E."/>
            <person name="Henrissat B."/>
            <person name="Morin E."/>
            <person name="Kohler A."/>
            <person name="Barry K."/>
            <person name="LaButti K."/>
            <person name="Morin E."/>
            <person name="Salamov A."/>
            <person name="Lipzen A."/>
            <person name="Mereny Z."/>
            <person name="Hegedus B."/>
            <person name="Baldrian P."/>
            <person name="Stursova M."/>
            <person name="Weitz H."/>
            <person name="Taylor A."/>
            <person name="Grigoriev I.V."/>
            <person name="Nagy L.G."/>
            <person name="Martin F."/>
            <person name="Kauserud H."/>
        </authorList>
    </citation>
    <scope>NUCLEOTIDE SEQUENCE</scope>
    <source>
        <strain evidence="1">9284</strain>
    </source>
</reference>
<gene>
    <name evidence="1" type="ORF">FB45DRAFT_1103125</name>
</gene>
<sequence>MTSDDDTLPKLSQELDTFHISPTAEASPISSLFPEILCHIFILALPPLEGHSPLDNRLSPTRRLAQTKDGLWPLGPPWSLAQVCAHWRSVALGYGPLWSTIVVPQITPSHHSTCSLFYFKLILERSSSAPLDVLIRLNQCNKFVDIMIQTIVVHCARWRSLWIECDGQRLPPDEFGDSRLGTLPLLRHLTINGALGLRLEERFYSMFSDAPNLRSVALRSPGDLSHREIVLPWAQLTSYRAKDPSASAHFKRLLVTTQLVHCDLDFDDAQFPGIPADLRGVVTLQRLRRLVITNTEVLQHIIAPCLQELQVHGVVDHVPSFMHRSSCVLTRLTLFMCISPASQIVALLQLASSITVLELDYLGSADETAVLISALTIGAAEPICPGLASLSWGDRNDVVDRESLVDMVESRWRLDPPGQLRFVGVYLGCRRMKAAGWRLRCLANEGLEVVLRIQKKGRRVMERWRE</sequence>
<keyword evidence="2" id="KW-1185">Reference proteome</keyword>
<proteinExistence type="predicted"/>
<comment type="caution">
    <text evidence="1">The sequence shown here is derived from an EMBL/GenBank/DDBJ whole genome shotgun (WGS) entry which is preliminary data.</text>
</comment>
<dbReference type="EMBL" id="JARKIF010000020">
    <property type="protein sequence ID" value="KAJ7617855.1"/>
    <property type="molecule type" value="Genomic_DNA"/>
</dbReference>
<accession>A0AAD7BDW1</accession>
<evidence type="ECO:0008006" key="3">
    <source>
        <dbReference type="Google" id="ProtNLM"/>
    </source>
</evidence>
<protein>
    <recommendedName>
        <fullName evidence="3">F-box domain-containing protein</fullName>
    </recommendedName>
</protein>
<evidence type="ECO:0000313" key="2">
    <source>
        <dbReference type="Proteomes" id="UP001221142"/>
    </source>
</evidence>
<dbReference type="AlphaFoldDB" id="A0AAD7BDW1"/>
<dbReference type="Proteomes" id="UP001221142">
    <property type="component" value="Unassembled WGS sequence"/>
</dbReference>
<name>A0AAD7BDW1_9AGAR</name>